<accession>A0A0E0BCZ4</accession>
<dbReference type="EnsemblPlants" id="OGLUM10G16500.1">
    <property type="protein sequence ID" value="OGLUM10G16500.1"/>
    <property type="gene ID" value="OGLUM10G16500"/>
</dbReference>
<evidence type="ECO:0000313" key="2">
    <source>
        <dbReference type="Proteomes" id="UP000026961"/>
    </source>
</evidence>
<protein>
    <submittedName>
        <fullName evidence="1">Uncharacterized protein</fullName>
    </submittedName>
</protein>
<keyword evidence="2" id="KW-1185">Reference proteome</keyword>
<dbReference type="AlphaFoldDB" id="A0A0E0BCZ4"/>
<proteinExistence type="predicted"/>
<reference evidence="1" key="2">
    <citation type="submission" date="2018-05" db="EMBL/GenBank/DDBJ databases">
        <title>OgluRS3 (Oryza glumaepatula Reference Sequence Version 3).</title>
        <authorList>
            <person name="Zhang J."/>
            <person name="Kudrna D."/>
            <person name="Lee S."/>
            <person name="Talag J."/>
            <person name="Welchert J."/>
            <person name="Wing R.A."/>
        </authorList>
    </citation>
    <scope>NUCLEOTIDE SEQUENCE [LARGE SCALE GENOMIC DNA]</scope>
</reference>
<sequence length="65" mass="7306">MTSDSEMGLPPWMSTGTFLCTGLEVRRSSLLLKMSSSTIGHPFWAFLCRHKLKTTGRSMKELQQA</sequence>
<name>A0A0E0BCZ4_9ORYZ</name>
<dbReference type="HOGENOM" id="CLU_2853362_0_0_1"/>
<reference evidence="1" key="1">
    <citation type="submission" date="2015-04" db="UniProtKB">
        <authorList>
            <consortium name="EnsemblPlants"/>
        </authorList>
    </citation>
    <scope>IDENTIFICATION</scope>
</reference>
<dbReference type="Proteomes" id="UP000026961">
    <property type="component" value="Chromosome 10"/>
</dbReference>
<evidence type="ECO:0000313" key="1">
    <source>
        <dbReference type="EnsemblPlants" id="OGLUM10G16500.1"/>
    </source>
</evidence>
<dbReference type="Gramene" id="OGLUM10G16500.1">
    <property type="protein sequence ID" value="OGLUM10G16500.1"/>
    <property type="gene ID" value="OGLUM10G16500"/>
</dbReference>
<organism evidence="1">
    <name type="scientific">Oryza glumipatula</name>
    <dbReference type="NCBI Taxonomy" id="40148"/>
    <lineage>
        <taxon>Eukaryota</taxon>
        <taxon>Viridiplantae</taxon>
        <taxon>Streptophyta</taxon>
        <taxon>Embryophyta</taxon>
        <taxon>Tracheophyta</taxon>
        <taxon>Spermatophyta</taxon>
        <taxon>Magnoliopsida</taxon>
        <taxon>Liliopsida</taxon>
        <taxon>Poales</taxon>
        <taxon>Poaceae</taxon>
        <taxon>BOP clade</taxon>
        <taxon>Oryzoideae</taxon>
        <taxon>Oryzeae</taxon>
        <taxon>Oryzinae</taxon>
        <taxon>Oryza</taxon>
    </lineage>
</organism>